<keyword evidence="2" id="KW-1185">Reference proteome</keyword>
<organism evidence="1 2">
    <name type="scientific">Eretmocerus hayati</name>
    <dbReference type="NCBI Taxonomy" id="131215"/>
    <lineage>
        <taxon>Eukaryota</taxon>
        <taxon>Metazoa</taxon>
        <taxon>Ecdysozoa</taxon>
        <taxon>Arthropoda</taxon>
        <taxon>Hexapoda</taxon>
        <taxon>Insecta</taxon>
        <taxon>Pterygota</taxon>
        <taxon>Neoptera</taxon>
        <taxon>Endopterygota</taxon>
        <taxon>Hymenoptera</taxon>
        <taxon>Apocrita</taxon>
        <taxon>Proctotrupomorpha</taxon>
        <taxon>Chalcidoidea</taxon>
        <taxon>Aphelinidae</taxon>
        <taxon>Aphelininae</taxon>
        <taxon>Eretmocerus</taxon>
    </lineage>
</organism>
<name>A0ACC2PU09_9HYME</name>
<sequence>MIPDVIRSCVVDPGMSERTRWSIPSLGVVSRHLVHEFPTIPDADDALVGIGLNEVPCTKNPILLAQDSKCQVRVQQIQVQLSNNQLGNTMRGKDSGIFLRKGEPRVLPSAFNSDNAILINKRGEFHKFR</sequence>
<dbReference type="EMBL" id="CM056741">
    <property type="protein sequence ID" value="KAJ8685275.1"/>
    <property type="molecule type" value="Genomic_DNA"/>
</dbReference>
<evidence type="ECO:0000313" key="1">
    <source>
        <dbReference type="EMBL" id="KAJ8685275.1"/>
    </source>
</evidence>
<gene>
    <name evidence="1" type="ORF">QAD02_021068</name>
</gene>
<dbReference type="Proteomes" id="UP001239111">
    <property type="component" value="Chromosome 1"/>
</dbReference>
<reference evidence="1" key="1">
    <citation type="submission" date="2023-04" db="EMBL/GenBank/DDBJ databases">
        <title>A chromosome-level genome assembly of the parasitoid wasp Eretmocerus hayati.</title>
        <authorList>
            <person name="Zhong Y."/>
            <person name="Liu S."/>
            <person name="Liu Y."/>
        </authorList>
    </citation>
    <scope>NUCLEOTIDE SEQUENCE</scope>
    <source>
        <strain evidence="1">ZJU_SS_LIU_2023</strain>
    </source>
</reference>
<comment type="caution">
    <text evidence="1">The sequence shown here is derived from an EMBL/GenBank/DDBJ whole genome shotgun (WGS) entry which is preliminary data.</text>
</comment>
<protein>
    <submittedName>
        <fullName evidence="1">Uncharacterized protein</fullName>
    </submittedName>
</protein>
<accession>A0ACC2PU09</accession>
<proteinExistence type="predicted"/>
<evidence type="ECO:0000313" key="2">
    <source>
        <dbReference type="Proteomes" id="UP001239111"/>
    </source>
</evidence>